<keyword evidence="1" id="KW-0596">Phosphopantetheine</keyword>
<dbReference type="GO" id="GO:0031177">
    <property type="term" value="F:phosphopantetheine binding"/>
    <property type="evidence" value="ECO:0007669"/>
    <property type="project" value="InterPro"/>
</dbReference>
<gene>
    <name evidence="4" type="ORF">SNAT2548_LOCUS29244</name>
</gene>
<dbReference type="CDD" id="cd00350">
    <property type="entry name" value="rubredoxin_like"/>
    <property type="match status" value="1"/>
</dbReference>
<accession>A0A812T721</accession>
<dbReference type="InterPro" id="IPR011990">
    <property type="entry name" value="TPR-like_helical_dom_sf"/>
</dbReference>
<keyword evidence="2" id="KW-0597">Phosphoprotein</keyword>
<dbReference type="InterPro" id="IPR036736">
    <property type="entry name" value="ACP-like_sf"/>
</dbReference>
<organism evidence="4 5">
    <name type="scientific">Symbiodinium natans</name>
    <dbReference type="NCBI Taxonomy" id="878477"/>
    <lineage>
        <taxon>Eukaryota</taxon>
        <taxon>Sar</taxon>
        <taxon>Alveolata</taxon>
        <taxon>Dinophyceae</taxon>
        <taxon>Suessiales</taxon>
        <taxon>Symbiodiniaceae</taxon>
        <taxon>Symbiodinium</taxon>
    </lineage>
</organism>
<evidence type="ECO:0000313" key="4">
    <source>
        <dbReference type="EMBL" id="CAE7522503.1"/>
    </source>
</evidence>
<evidence type="ECO:0000259" key="3">
    <source>
        <dbReference type="PROSITE" id="PS50075"/>
    </source>
</evidence>
<dbReference type="InterPro" id="IPR020806">
    <property type="entry name" value="PKS_PP-bd"/>
</dbReference>
<keyword evidence="5" id="KW-1185">Reference proteome</keyword>
<evidence type="ECO:0000256" key="1">
    <source>
        <dbReference type="ARBA" id="ARBA00022450"/>
    </source>
</evidence>
<dbReference type="SUPFAM" id="SSF48452">
    <property type="entry name" value="TPR-like"/>
    <property type="match status" value="2"/>
</dbReference>
<dbReference type="Pfam" id="PF00550">
    <property type="entry name" value="PP-binding"/>
    <property type="match status" value="1"/>
</dbReference>
<dbReference type="InterPro" id="IPR009081">
    <property type="entry name" value="PP-bd_ACP"/>
</dbReference>
<comment type="caution">
    <text evidence="4">The sequence shown here is derived from an EMBL/GenBank/DDBJ whole genome shotgun (WGS) entry which is preliminary data.</text>
</comment>
<dbReference type="AlphaFoldDB" id="A0A812T721"/>
<dbReference type="SMART" id="SM00823">
    <property type="entry name" value="PKS_PP"/>
    <property type="match status" value="1"/>
</dbReference>
<dbReference type="OrthoDB" id="421154at2759"/>
<reference evidence="4" key="1">
    <citation type="submission" date="2021-02" db="EMBL/GenBank/DDBJ databases">
        <authorList>
            <person name="Dougan E. K."/>
            <person name="Rhodes N."/>
            <person name="Thang M."/>
            <person name="Chan C."/>
        </authorList>
    </citation>
    <scope>NUCLEOTIDE SEQUENCE</scope>
</reference>
<protein>
    <recommendedName>
        <fullName evidence="3">Carrier domain-containing protein</fullName>
    </recommendedName>
</protein>
<dbReference type="PROSITE" id="PS50075">
    <property type="entry name" value="CARRIER"/>
    <property type="match status" value="1"/>
</dbReference>
<feature type="domain" description="Carrier" evidence="3">
    <location>
        <begin position="762"/>
        <end position="838"/>
    </location>
</feature>
<sequence length="838" mass="91342">MDDDRSRHQGDFEDQQALELASVAWTKCQKAGDLNGAANALRILVSAKCALLDHDVVEFARAGVESCRNTRGRQLGTQLAEAKMLLAFAEAACRSEPSSTLCSEAIAAAEKAHEIFLAGGDALHRAESCVWLARLHACQCREESSQHVKLSRKAAELAFQIAELTGDLRSKAQALLAMAAAAFVEDSEWQQMFEKALEACQDLVDPELEVEVRLAAASWHLQKGAPTSSLEHAKEVLDILQEHGAGSHRQLEATRLACAAYLELESSSHAQRLSRELLRLTQVESSEKVRACAATLFASVQLAAGNLDSESGAVGAIAVAEDAASLSHSCGDLQAEARAILLLLQATRQKLEKAPLSGQEVAKKTSVQAMQIAFRLADEQQGLQLAVDLLDGLVEMLSLIGKPSEALSLASRLRNVCDDDASLLAQILSTTGKAMYESRRFGDCVSSAQEAARLYEEGGKQREAASALALVAQAQMKQGKHSASRQNARRARRRFGEAGDHEQEIQLRLVVVRACLAKDERGNRQQRDAFREAQEAMKMAAELGKAELMTMTLAAYTMACYEMDQLESCCQTAEELLQTQTERSDCRLSALYHGAKASEKLEQYSNAKRYAEQALSLEMVDVPERVAVISQAEAADMISECRALCESLQKKLLFTRATAPLLAQEKWQQDENRRAPNSRRGGFFTSVGLKCPACGHEEPAGKCISCGAGLPWVDCNFCPDCGARQVQPATRPTPAAAQDTRKAAQVKPAVEGGFLNRAMQREEEAPLQRRIREITGKLLGLDWQSIEGDIPLSDIGLSSGAAVMLRDELQADVRGIKLPPTLFFDHPTIREVLTYLNR</sequence>
<dbReference type="SUPFAM" id="SSF47336">
    <property type="entry name" value="ACP-like"/>
    <property type="match status" value="1"/>
</dbReference>
<evidence type="ECO:0000313" key="5">
    <source>
        <dbReference type="Proteomes" id="UP000604046"/>
    </source>
</evidence>
<dbReference type="Proteomes" id="UP000604046">
    <property type="component" value="Unassembled WGS sequence"/>
</dbReference>
<dbReference type="EMBL" id="CAJNDS010002549">
    <property type="protein sequence ID" value="CAE7522503.1"/>
    <property type="molecule type" value="Genomic_DNA"/>
</dbReference>
<name>A0A812T721_9DINO</name>
<evidence type="ECO:0000256" key="2">
    <source>
        <dbReference type="ARBA" id="ARBA00022553"/>
    </source>
</evidence>
<dbReference type="Gene3D" id="1.10.1200.10">
    <property type="entry name" value="ACP-like"/>
    <property type="match status" value="1"/>
</dbReference>
<dbReference type="Gene3D" id="1.25.40.10">
    <property type="entry name" value="Tetratricopeptide repeat domain"/>
    <property type="match status" value="2"/>
</dbReference>
<proteinExistence type="predicted"/>